<protein>
    <submittedName>
        <fullName evidence="1">Uncharacterized protein</fullName>
    </submittedName>
</protein>
<accession>A0ABC8RLP2</accession>
<dbReference type="AlphaFoldDB" id="A0ABC8RLP2"/>
<evidence type="ECO:0000313" key="2">
    <source>
        <dbReference type="Proteomes" id="UP001642360"/>
    </source>
</evidence>
<gene>
    <name evidence="1" type="ORF">ILEXP_LOCUS13462</name>
</gene>
<organism evidence="1 2">
    <name type="scientific">Ilex paraguariensis</name>
    <name type="common">yerba mate</name>
    <dbReference type="NCBI Taxonomy" id="185542"/>
    <lineage>
        <taxon>Eukaryota</taxon>
        <taxon>Viridiplantae</taxon>
        <taxon>Streptophyta</taxon>
        <taxon>Embryophyta</taxon>
        <taxon>Tracheophyta</taxon>
        <taxon>Spermatophyta</taxon>
        <taxon>Magnoliopsida</taxon>
        <taxon>eudicotyledons</taxon>
        <taxon>Gunneridae</taxon>
        <taxon>Pentapetalae</taxon>
        <taxon>asterids</taxon>
        <taxon>campanulids</taxon>
        <taxon>Aquifoliales</taxon>
        <taxon>Aquifoliaceae</taxon>
        <taxon>Ilex</taxon>
    </lineage>
</organism>
<name>A0ABC8RLP2_9AQUA</name>
<evidence type="ECO:0000313" key="1">
    <source>
        <dbReference type="EMBL" id="CAK9145643.1"/>
    </source>
</evidence>
<reference evidence="1 2" key="1">
    <citation type="submission" date="2024-02" db="EMBL/GenBank/DDBJ databases">
        <authorList>
            <person name="Vignale AGUSTIN F."/>
            <person name="Sosa J E."/>
            <person name="Modenutti C."/>
        </authorList>
    </citation>
    <scope>NUCLEOTIDE SEQUENCE [LARGE SCALE GENOMIC DNA]</scope>
</reference>
<dbReference type="Proteomes" id="UP001642360">
    <property type="component" value="Unassembled WGS sequence"/>
</dbReference>
<keyword evidence="2" id="KW-1185">Reference proteome</keyword>
<proteinExistence type="predicted"/>
<dbReference type="EMBL" id="CAUOFW020001502">
    <property type="protein sequence ID" value="CAK9145643.1"/>
    <property type="molecule type" value="Genomic_DNA"/>
</dbReference>
<comment type="caution">
    <text evidence="1">The sequence shown here is derived from an EMBL/GenBank/DDBJ whole genome shotgun (WGS) entry which is preliminary data.</text>
</comment>
<sequence>MVTMHRRLAQDSCNFYRRKEFTLDAGAMVAGKELVNDGDNSRSLFDNSIANIDRVRGGEGLIVADIDADFDFGAQDNCDNMARNAYVMMAEDLHLEITMATVDMDIAALELGMAPALEKVK</sequence>